<evidence type="ECO:0000256" key="4">
    <source>
        <dbReference type="ARBA" id="ARBA00022605"/>
    </source>
</evidence>
<dbReference type="EMBL" id="FRAH01000016">
    <property type="protein sequence ID" value="SHK13066.1"/>
    <property type="molecule type" value="Genomic_DNA"/>
</dbReference>
<keyword evidence="9 11" id="KW-0057">Aromatic amino acid biosynthesis</keyword>
<keyword evidence="10 11" id="KW-0456">Lyase</keyword>
<dbReference type="AlphaFoldDB" id="A0A1M6PYX5"/>
<name>A0A1M6PYX5_9FIRM</name>
<comment type="subunit">
    <text evidence="11">Homotetramer.</text>
</comment>
<keyword evidence="7 11" id="KW-0274">FAD</keyword>
<dbReference type="Proteomes" id="UP000183975">
    <property type="component" value="Unassembled WGS sequence"/>
</dbReference>
<evidence type="ECO:0000256" key="6">
    <source>
        <dbReference type="ARBA" id="ARBA00022643"/>
    </source>
</evidence>
<comment type="catalytic activity">
    <reaction evidence="11">
        <text>5-O-(1-carboxyvinyl)-3-phosphoshikimate = chorismate + phosphate</text>
        <dbReference type="Rhea" id="RHEA:21020"/>
        <dbReference type="ChEBI" id="CHEBI:29748"/>
        <dbReference type="ChEBI" id="CHEBI:43474"/>
        <dbReference type="ChEBI" id="CHEBI:57701"/>
        <dbReference type="EC" id="4.2.3.5"/>
    </reaction>
</comment>
<evidence type="ECO:0000256" key="3">
    <source>
        <dbReference type="ARBA" id="ARBA00013036"/>
    </source>
</evidence>
<dbReference type="RefSeq" id="WP_072850107.1">
    <property type="nucleotide sequence ID" value="NZ_FRAH01000016.1"/>
</dbReference>
<keyword evidence="4 11" id="KW-0028">Amino-acid biosynthesis</keyword>
<organism evidence="12 13">
    <name type="scientific">Anaerotignum lactatifermentans DSM 14214</name>
    <dbReference type="NCBI Taxonomy" id="1121323"/>
    <lineage>
        <taxon>Bacteria</taxon>
        <taxon>Bacillati</taxon>
        <taxon>Bacillota</taxon>
        <taxon>Clostridia</taxon>
        <taxon>Lachnospirales</taxon>
        <taxon>Anaerotignaceae</taxon>
        <taxon>Anaerotignum</taxon>
    </lineage>
</organism>
<accession>A0A1M6PYX5</accession>
<comment type="function">
    <text evidence="11">Catalyzes the anti-1,4-elimination of the C-3 phosphate and the C-6 proR hydrogen from 5-enolpyruvylshikimate-3-phosphate (EPSP) to yield chorismate, which is the branch point compound that serves as the starting substrate for the three terminal pathways of aromatic amino acid biosynthesis. This reaction introduces a second double bond into the aromatic ring system.</text>
</comment>
<dbReference type="Pfam" id="PF01264">
    <property type="entry name" value="Chorismate_synt"/>
    <property type="match status" value="1"/>
</dbReference>
<evidence type="ECO:0000256" key="10">
    <source>
        <dbReference type="ARBA" id="ARBA00023239"/>
    </source>
</evidence>
<evidence type="ECO:0000256" key="2">
    <source>
        <dbReference type="ARBA" id="ARBA00008014"/>
    </source>
</evidence>
<dbReference type="InterPro" id="IPR035904">
    <property type="entry name" value="Chorismate_synth_AroC_sf"/>
</dbReference>
<comment type="caution">
    <text evidence="11">Lacks conserved residue(s) required for the propagation of feature annotation.</text>
</comment>
<dbReference type="GO" id="GO:0004107">
    <property type="term" value="F:chorismate synthase activity"/>
    <property type="evidence" value="ECO:0007669"/>
    <property type="project" value="UniProtKB-UniRule"/>
</dbReference>
<evidence type="ECO:0000256" key="11">
    <source>
        <dbReference type="HAMAP-Rule" id="MF_00300"/>
    </source>
</evidence>
<comment type="cofactor">
    <cofactor evidence="11">
        <name>FMNH2</name>
        <dbReference type="ChEBI" id="CHEBI:57618"/>
    </cofactor>
    <text evidence="11">Reduced FMN (FMNH(2)).</text>
</comment>
<sequence>MSSNFGERIKISIFGQSHSEAIGVVIDGLPAGEEIDLEKVQAFMKRRAPGQHKYSTTRKEGDVPEVVSGLFEGKTCGAPLCAMIHNTNAHSKDYSNLVKTPRPGHADYTAAVKYGGFQDYRGGGHFSGRLTAPLCFAGAVCMQILERKGIHFGAHIHSIHGIADTPMNPVEITAEELAAVTAKTFPVFSDEAGLRMQEIIEDARLNQDSVGGVVEAAVVGLPVGLGEPMFDGLESKLASILYAIPAVKGVEFGDGFGVAALFGSENNDPFYFDENGNVKTTTNHHGGSLGGISSGMPLVLRAAFKPTPSISREQNTIGMESGQNETVRVIGRHDPCIVPRAVPCVEAAMAVAILDLYELQQKK</sequence>
<dbReference type="GO" id="GO:0005829">
    <property type="term" value="C:cytosol"/>
    <property type="evidence" value="ECO:0007669"/>
    <property type="project" value="TreeGrafter"/>
</dbReference>
<dbReference type="PIRSF" id="PIRSF001456">
    <property type="entry name" value="Chorismate_synth"/>
    <property type="match status" value="1"/>
</dbReference>
<dbReference type="SUPFAM" id="SSF103263">
    <property type="entry name" value="Chorismate synthase, AroC"/>
    <property type="match status" value="1"/>
</dbReference>
<dbReference type="GO" id="GO:0010181">
    <property type="term" value="F:FMN binding"/>
    <property type="evidence" value="ECO:0007669"/>
    <property type="project" value="TreeGrafter"/>
</dbReference>
<evidence type="ECO:0000256" key="5">
    <source>
        <dbReference type="ARBA" id="ARBA00022630"/>
    </source>
</evidence>
<comment type="similarity">
    <text evidence="2 11">Belongs to the chorismate synthase family.</text>
</comment>
<dbReference type="GO" id="GO:0009423">
    <property type="term" value="P:chorismate biosynthetic process"/>
    <property type="evidence" value="ECO:0007669"/>
    <property type="project" value="UniProtKB-UniRule"/>
</dbReference>
<proteinExistence type="inferred from homology"/>
<feature type="binding site" evidence="11">
    <location>
        <position position="47"/>
    </location>
    <ligand>
        <name>NADP(+)</name>
        <dbReference type="ChEBI" id="CHEBI:58349"/>
    </ligand>
</feature>
<evidence type="ECO:0000256" key="1">
    <source>
        <dbReference type="ARBA" id="ARBA00005044"/>
    </source>
</evidence>
<keyword evidence="13" id="KW-1185">Reference proteome</keyword>
<keyword evidence="6 11" id="KW-0288">FMN</keyword>
<dbReference type="HAMAP" id="MF_00300">
    <property type="entry name" value="Chorismate_synth"/>
    <property type="match status" value="1"/>
</dbReference>
<evidence type="ECO:0000313" key="12">
    <source>
        <dbReference type="EMBL" id="SHK13066.1"/>
    </source>
</evidence>
<keyword evidence="5 11" id="KW-0285">Flavoprotein</keyword>
<dbReference type="NCBIfam" id="TIGR00033">
    <property type="entry name" value="aroC"/>
    <property type="match status" value="1"/>
</dbReference>
<evidence type="ECO:0000256" key="7">
    <source>
        <dbReference type="ARBA" id="ARBA00022827"/>
    </source>
</evidence>
<comment type="pathway">
    <text evidence="1 11">Metabolic intermediate biosynthesis; chorismate biosynthesis; chorismate from D-erythrose 4-phosphate and phosphoenolpyruvate: step 7/7.</text>
</comment>
<dbReference type="CDD" id="cd07304">
    <property type="entry name" value="Chorismate_synthase"/>
    <property type="match status" value="1"/>
</dbReference>
<dbReference type="InterPro" id="IPR000453">
    <property type="entry name" value="Chorismate_synth"/>
</dbReference>
<feature type="binding site" evidence="11">
    <location>
        <position position="332"/>
    </location>
    <ligand>
        <name>FMN</name>
        <dbReference type="ChEBI" id="CHEBI:58210"/>
    </ligand>
</feature>
<feature type="binding site" evidence="11">
    <location>
        <begin position="305"/>
        <end position="309"/>
    </location>
    <ligand>
        <name>FMN</name>
        <dbReference type="ChEBI" id="CHEBI:58210"/>
    </ligand>
</feature>
<dbReference type="PANTHER" id="PTHR21085:SF0">
    <property type="entry name" value="CHORISMATE SYNTHASE"/>
    <property type="match status" value="1"/>
</dbReference>
<dbReference type="OrthoDB" id="9771806at2"/>
<dbReference type="GO" id="GO:0008652">
    <property type="term" value="P:amino acid biosynthetic process"/>
    <property type="evidence" value="ECO:0007669"/>
    <property type="project" value="UniProtKB-KW"/>
</dbReference>
<feature type="binding site" evidence="11">
    <location>
        <position position="53"/>
    </location>
    <ligand>
        <name>NADP(+)</name>
        <dbReference type="ChEBI" id="CHEBI:58349"/>
    </ligand>
</feature>
<gene>
    <name evidence="11" type="primary">aroC</name>
    <name evidence="12" type="ORF">SAMN02745138_01212</name>
</gene>
<feature type="binding site" evidence="11">
    <location>
        <begin position="125"/>
        <end position="127"/>
    </location>
    <ligand>
        <name>FMN</name>
        <dbReference type="ChEBI" id="CHEBI:58210"/>
    </ligand>
</feature>
<dbReference type="EC" id="4.2.3.5" evidence="3 11"/>
<protein>
    <recommendedName>
        <fullName evidence="3 11">Chorismate synthase</fullName>
        <shortName evidence="11">CS</shortName>
        <ecNumber evidence="3 11">4.2.3.5</ecNumber>
    </recommendedName>
    <alternativeName>
        <fullName evidence="11">5-enolpyruvylshikimate-3-phosphate phospholyase</fullName>
    </alternativeName>
</protein>
<dbReference type="UniPathway" id="UPA00053">
    <property type="reaction ID" value="UER00090"/>
</dbReference>
<evidence type="ECO:0000256" key="9">
    <source>
        <dbReference type="ARBA" id="ARBA00023141"/>
    </source>
</evidence>
<reference evidence="12 13" key="1">
    <citation type="submission" date="2016-11" db="EMBL/GenBank/DDBJ databases">
        <authorList>
            <person name="Jaros S."/>
            <person name="Januszkiewicz K."/>
            <person name="Wedrychowicz H."/>
        </authorList>
    </citation>
    <scope>NUCLEOTIDE SEQUENCE [LARGE SCALE GENOMIC DNA]</scope>
    <source>
        <strain evidence="12 13">DSM 14214</strain>
    </source>
</reference>
<dbReference type="Gene3D" id="3.60.150.10">
    <property type="entry name" value="Chorismate synthase AroC"/>
    <property type="match status" value="1"/>
</dbReference>
<dbReference type="NCBIfam" id="NF003793">
    <property type="entry name" value="PRK05382.1"/>
    <property type="match status" value="1"/>
</dbReference>
<dbReference type="PANTHER" id="PTHR21085">
    <property type="entry name" value="CHORISMATE SYNTHASE"/>
    <property type="match status" value="1"/>
</dbReference>
<feature type="binding site" evidence="11">
    <location>
        <position position="290"/>
    </location>
    <ligand>
        <name>FMN</name>
        <dbReference type="ChEBI" id="CHEBI:58210"/>
    </ligand>
</feature>
<evidence type="ECO:0000256" key="8">
    <source>
        <dbReference type="ARBA" id="ARBA00022857"/>
    </source>
</evidence>
<evidence type="ECO:0000313" key="13">
    <source>
        <dbReference type="Proteomes" id="UP000183975"/>
    </source>
</evidence>
<keyword evidence="8 11" id="KW-0521">NADP</keyword>
<dbReference type="GO" id="GO:0009073">
    <property type="term" value="P:aromatic amino acid family biosynthetic process"/>
    <property type="evidence" value="ECO:0007669"/>
    <property type="project" value="UniProtKB-KW"/>
</dbReference>